<reference evidence="1 2" key="1">
    <citation type="submission" date="2023-10" db="EMBL/GenBank/DDBJ databases">
        <title>Sphingomonas sp. HF-S4 16S ribosomal RNA gene Genome sequencing and assembly.</title>
        <authorList>
            <person name="Lee H."/>
        </authorList>
    </citation>
    <scope>NUCLEOTIDE SEQUENCE [LARGE SCALE GENOMIC DNA]</scope>
    <source>
        <strain evidence="1 2">HF-S4</strain>
    </source>
</reference>
<comment type="caution">
    <text evidence="1">The sequence shown here is derived from an EMBL/GenBank/DDBJ whole genome shotgun (WGS) entry which is preliminary data.</text>
</comment>
<dbReference type="Proteomes" id="UP001273531">
    <property type="component" value="Unassembled WGS sequence"/>
</dbReference>
<name>A0ABU3Y4L9_9SPHN</name>
<proteinExistence type="predicted"/>
<evidence type="ECO:0000313" key="1">
    <source>
        <dbReference type="EMBL" id="MDV3456355.1"/>
    </source>
</evidence>
<evidence type="ECO:0000313" key="2">
    <source>
        <dbReference type="Proteomes" id="UP001273531"/>
    </source>
</evidence>
<gene>
    <name evidence="1" type="ORF">RZN05_05120</name>
</gene>
<sequence>MKAESTVQPAGDIDDPEVAFEAMTRKLAGLTAAVEGFAARQQELHARDYGPDPAKIHGLSGKMVDAINKLAARPGVALTPETLAPQIAEAGARVRAADHQAWGNANRSLVLRSSRSTVWWLPRSTPVRRSFGS</sequence>
<keyword evidence="2" id="KW-1185">Reference proteome</keyword>
<dbReference type="EMBL" id="JAWJEJ010000001">
    <property type="protein sequence ID" value="MDV3456355.1"/>
    <property type="molecule type" value="Genomic_DNA"/>
</dbReference>
<dbReference type="RefSeq" id="WP_317225541.1">
    <property type="nucleotide sequence ID" value="NZ_JAWJEJ010000001.1"/>
</dbReference>
<accession>A0ABU3Y4L9</accession>
<organism evidence="1 2">
    <name type="scientific">Sphingomonas agrestis</name>
    <dbReference type="NCBI Taxonomy" id="3080540"/>
    <lineage>
        <taxon>Bacteria</taxon>
        <taxon>Pseudomonadati</taxon>
        <taxon>Pseudomonadota</taxon>
        <taxon>Alphaproteobacteria</taxon>
        <taxon>Sphingomonadales</taxon>
        <taxon>Sphingomonadaceae</taxon>
        <taxon>Sphingomonas</taxon>
    </lineage>
</organism>
<protein>
    <submittedName>
        <fullName evidence="1">Uncharacterized protein</fullName>
    </submittedName>
</protein>